<evidence type="ECO:0000256" key="2">
    <source>
        <dbReference type="SAM" id="Phobius"/>
    </source>
</evidence>
<feature type="transmembrane region" description="Helical" evidence="2">
    <location>
        <begin position="124"/>
        <end position="143"/>
    </location>
</feature>
<dbReference type="InterPro" id="IPR019933">
    <property type="entry name" value="DivIVA_domain"/>
</dbReference>
<name>A0A2P2C5P9_9ZZZZ</name>
<protein>
    <recommendedName>
        <fullName evidence="4">DivIVA domain-containing protein</fullName>
    </recommendedName>
</protein>
<feature type="compositionally biased region" description="Low complexity" evidence="1">
    <location>
        <begin position="89"/>
        <end position="108"/>
    </location>
</feature>
<evidence type="ECO:0008006" key="4">
    <source>
        <dbReference type="Google" id="ProtNLM"/>
    </source>
</evidence>
<dbReference type="NCBIfam" id="TIGR03544">
    <property type="entry name" value="DivI1A_domain"/>
    <property type="match status" value="1"/>
</dbReference>
<sequence length="144" mass="15453">MTLERPAFSTTSIREGYDTDEVDRAVDLILHNLALPEPRFGADQITVLRFTPVRLQQGYDMGEVDSWLDLAAAETERRNARVVEPEQPSAPVATEAEAPAPAPTSYAPTTSTAITEVEAGGSGLYLLVLAIVVVVGVLAYLLLA</sequence>
<evidence type="ECO:0000256" key="1">
    <source>
        <dbReference type="SAM" id="MobiDB-lite"/>
    </source>
</evidence>
<feature type="region of interest" description="Disordered" evidence="1">
    <location>
        <begin position="78"/>
        <end position="108"/>
    </location>
</feature>
<dbReference type="EMBL" id="CZKB01000004">
    <property type="protein sequence ID" value="CUR57320.1"/>
    <property type="molecule type" value="Genomic_DNA"/>
</dbReference>
<dbReference type="AlphaFoldDB" id="A0A2P2C5P9"/>
<gene>
    <name evidence="3" type="ORF">NOCA1120487</name>
</gene>
<organism evidence="3">
    <name type="scientific">metagenome</name>
    <dbReference type="NCBI Taxonomy" id="256318"/>
    <lineage>
        <taxon>unclassified sequences</taxon>
        <taxon>metagenomes</taxon>
    </lineage>
</organism>
<evidence type="ECO:0000313" key="3">
    <source>
        <dbReference type="EMBL" id="CUR57320.1"/>
    </source>
</evidence>
<proteinExistence type="predicted"/>
<keyword evidence="2" id="KW-0472">Membrane</keyword>
<accession>A0A2P2C5P9</accession>
<keyword evidence="2" id="KW-1133">Transmembrane helix</keyword>
<keyword evidence="2" id="KW-0812">Transmembrane</keyword>
<reference evidence="3" key="1">
    <citation type="submission" date="2015-08" db="EMBL/GenBank/DDBJ databases">
        <authorList>
            <person name="Babu N.S."/>
            <person name="Beckwith C.J."/>
            <person name="Beseler K.G."/>
            <person name="Brison A."/>
            <person name="Carone J.V."/>
            <person name="Caskin T.P."/>
            <person name="Diamond M."/>
            <person name="Durham M.E."/>
            <person name="Foxe J.M."/>
            <person name="Go M."/>
            <person name="Henderson B.A."/>
            <person name="Jones I.B."/>
            <person name="McGettigan J.A."/>
            <person name="Micheletti S.J."/>
            <person name="Nasrallah M.E."/>
            <person name="Ortiz D."/>
            <person name="Piller C.R."/>
            <person name="Privatt S.R."/>
            <person name="Schneider S.L."/>
            <person name="Sharp S."/>
            <person name="Smith T.C."/>
            <person name="Stanton J.D."/>
            <person name="Ullery H.E."/>
            <person name="Wilson R.J."/>
            <person name="Serrano M.G."/>
            <person name="Buck G."/>
            <person name="Lee V."/>
            <person name="Wang Y."/>
            <person name="Carvalho R."/>
            <person name="Voegtly L."/>
            <person name="Shi R."/>
            <person name="Duckworth R."/>
            <person name="Johnson A."/>
            <person name="Loviza R."/>
            <person name="Walstead R."/>
            <person name="Shah Z."/>
            <person name="Kiflezghi M."/>
            <person name="Wade K."/>
            <person name="Ball S.L."/>
            <person name="Bradley K.W."/>
            <person name="Asai D.J."/>
            <person name="Bowman C.A."/>
            <person name="Russell D.A."/>
            <person name="Pope W.H."/>
            <person name="Jacobs-Sera D."/>
            <person name="Hendrix R.W."/>
            <person name="Hatfull G.F."/>
        </authorList>
    </citation>
    <scope>NUCLEOTIDE SEQUENCE</scope>
</reference>